<dbReference type="Proteomes" id="UP000540989">
    <property type="component" value="Unassembled WGS sequence"/>
</dbReference>
<protein>
    <submittedName>
        <fullName evidence="1">Putative alpha-1,6-mannanase (GH76 family)</fullName>
    </submittedName>
</protein>
<organism evidence="1 2">
    <name type="scientific">Granulicella aggregans</name>
    <dbReference type="NCBI Taxonomy" id="474949"/>
    <lineage>
        <taxon>Bacteria</taxon>
        <taxon>Pseudomonadati</taxon>
        <taxon>Acidobacteriota</taxon>
        <taxon>Terriglobia</taxon>
        <taxon>Terriglobales</taxon>
        <taxon>Acidobacteriaceae</taxon>
        <taxon>Granulicella</taxon>
    </lineage>
</organism>
<dbReference type="InterPro" id="IPR005198">
    <property type="entry name" value="Glyco_hydro_76"/>
</dbReference>
<comment type="caution">
    <text evidence="1">The sequence shown here is derived from an EMBL/GenBank/DDBJ whole genome shotgun (WGS) entry which is preliminary data.</text>
</comment>
<evidence type="ECO:0000313" key="1">
    <source>
        <dbReference type="EMBL" id="MBB5059123.1"/>
    </source>
</evidence>
<dbReference type="Pfam" id="PF03663">
    <property type="entry name" value="Glyco_hydro_76"/>
    <property type="match status" value="1"/>
</dbReference>
<dbReference type="EMBL" id="JACHIP010000005">
    <property type="protein sequence ID" value="MBB5059123.1"/>
    <property type="molecule type" value="Genomic_DNA"/>
</dbReference>
<keyword evidence="2" id="KW-1185">Reference proteome</keyword>
<dbReference type="SUPFAM" id="SSF48208">
    <property type="entry name" value="Six-hairpin glycosidases"/>
    <property type="match status" value="1"/>
</dbReference>
<dbReference type="GO" id="GO:0005975">
    <property type="term" value="P:carbohydrate metabolic process"/>
    <property type="evidence" value="ECO:0007669"/>
    <property type="project" value="InterPro"/>
</dbReference>
<evidence type="ECO:0000313" key="2">
    <source>
        <dbReference type="Proteomes" id="UP000540989"/>
    </source>
</evidence>
<dbReference type="PANTHER" id="PTHR47791">
    <property type="entry name" value="MEIOTICALLY UP-REGULATED GENE 191 PROTEIN"/>
    <property type="match status" value="1"/>
</dbReference>
<dbReference type="Gene3D" id="1.50.10.20">
    <property type="match status" value="1"/>
</dbReference>
<accession>A0A7W7ZFW0</accession>
<gene>
    <name evidence="1" type="ORF">HDF16_003846</name>
</gene>
<proteinExistence type="predicted"/>
<reference evidence="1 2" key="1">
    <citation type="submission" date="2020-08" db="EMBL/GenBank/DDBJ databases">
        <title>Genomic Encyclopedia of Type Strains, Phase IV (KMG-V): Genome sequencing to study the core and pangenomes of soil and plant-associated prokaryotes.</title>
        <authorList>
            <person name="Whitman W."/>
        </authorList>
    </citation>
    <scope>NUCLEOTIDE SEQUENCE [LARGE SCALE GENOMIC DNA]</scope>
    <source>
        <strain evidence="1 2">M8UP14</strain>
    </source>
</reference>
<dbReference type="InterPro" id="IPR053169">
    <property type="entry name" value="MUG_Protein"/>
</dbReference>
<name>A0A7W7ZFW0_9BACT</name>
<dbReference type="InterPro" id="IPR008928">
    <property type="entry name" value="6-hairpin_glycosidase_sf"/>
</dbReference>
<dbReference type="AlphaFoldDB" id="A0A7W7ZFW0"/>
<dbReference type="PANTHER" id="PTHR47791:SF3">
    <property type="entry name" value="MEIOTICALLY UP-REGULATED GENE 191 PROTEIN"/>
    <property type="match status" value="1"/>
</dbReference>
<sequence>MITNVLIQAASGQSVQKRAPVVSSKANRAEYLDRAQKSIETLDKMWLSRTATSSTWTGINAWQRFPIADSLMEYIKISGDKTLLPVVELAVANKDGLDGNDDDLWAVISSLKLYDLNKSPSLLQFAQTQYKHLTDAYWDDTCGGGMWWDHERTYKNAITNELLLYAATLLYQATGDRLYYTWSFKEWEWFHRSGLINDRNLVNDGLDKHCSNNGQKTYTYNQGVILGGLINLYLMDKDSGHIATATTIAKAAISDLSNSAGVLVEPAEDLAVDGQIFKGIFVYHLGHLFPHIGNAADRRIISAFIGHNAHSAWNLPKSSGNQINAYWDNLHSLYGAASQAAGIDLFNAAVVTVR</sequence>